<dbReference type="InterPro" id="IPR008207">
    <property type="entry name" value="Sig_transdc_His_kin_Hpt_dom"/>
</dbReference>
<dbReference type="Gene3D" id="3.30.565.10">
    <property type="entry name" value="Histidine kinase-like ATPase, C-terminal domain"/>
    <property type="match status" value="1"/>
</dbReference>
<keyword evidence="8" id="KW-0812">Transmembrane</keyword>
<evidence type="ECO:0000256" key="13">
    <source>
        <dbReference type="ARBA" id="ARBA00023136"/>
    </source>
</evidence>
<keyword evidence="7" id="KW-0808">Transferase</keyword>
<dbReference type="SMART" id="SM00388">
    <property type="entry name" value="HisKA"/>
    <property type="match status" value="1"/>
</dbReference>
<dbReference type="Gene3D" id="1.20.120.160">
    <property type="entry name" value="HPT domain"/>
    <property type="match status" value="1"/>
</dbReference>
<keyword evidence="10" id="KW-0067">ATP-binding</keyword>
<keyword evidence="13" id="KW-0472">Membrane</keyword>
<evidence type="ECO:0000256" key="3">
    <source>
        <dbReference type="ARBA" id="ARBA00012438"/>
    </source>
</evidence>
<evidence type="ECO:0000256" key="5">
    <source>
        <dbReference type="ARBA" id="ARBA00022519"/>
    </source>
</evidence>
<dbReference type="PRINTS" id="PR00344">
    <property type="entry name" value="BCTRLSENSOR"/>
</dbReference>
<dbReference type="PROSITE" id="PS50110">
    <property type="entry name" value="RESPONSE_REGULATORY"/>
    <property type="match status" value="1"/>
</dbReference>
<dbReference type="InterPro" id="IPR036890">
    <property type="entry name" value="HATPase_C_sf"/>
</dbReference>
<dbReference type="SUPFAM" id="SSF47384">
    <property type="entry name" value="Homodimeric domain of signal transducing histidine kinase"/>
    <property type="match status" value="1"/>
</dbReference>
<feature type="domain" description="Histidine kinase" evidence="18">
    <location>
        <begin position="146"/>
        <end position="363"/>
    </location>
</feature>
<evidence type="ECO:0000313" key="21">
    <source>
        <dbReference type="EMBL" id="QQP91364.1"/>
    </source>
</evidence>
<evidence type="ECO:0000256" key="7">
    <source>
        <dbReference type="ARBA" id="ARBA00022679"/>
    </source>
</evidence>
<evidence type="ECO:0000256" key="9">
    <source>
        <dbReference type="ARBA" id="ARBA00022777"/>
    </source>
</evidence>
<dbReference type="CDD" id="cd00082">
    <property type="entry name" value="HisKA"/>
    <property type="match status" value="1"/>
</dbReference>
<proteinExistence type="predicted"/>
<gene>
    <name evidence="21" type="ORF">IGS68_09220</name>
</gene>
<keyword evidence="11" id="KW-1133">Transmembrane helix</keyword>
<evidence type="ECO:0000256" key="14">
    <source>
        <dbReference type="PROSITE-ProRule" id="PRU00110"/>
    </source>
</evidence>
<evidence type="ECO:0000259" key="18">
    <source>
        <dbReference type="PROSITE" id="PS50109"/>
    </source>
</evidence>
<evidence type="ECO:0000256" key="17">
    <source>
        <dbReference type="SAM" id="MobiDB-lite"/>
    </source>
</evidence>
<evidence type="ECO:0000256" key="12">
    <source>
        <dbReference type="ARBA" id="ARBA00023012"/>
    </source>
</evidence>
<comment type="subcellular location">
    <subcellularLocation>
        <location evidence="2">Cell inner membrane</location>
        <topology evidence="2">Multi-pass membrane protein</topology>
    </subcellularLocation>
</comment>
<dbReference type="Proteomes" id="UP000595197">
    <property type="component" value="Chromosome"/>
</dbReference>
<dbReference type="CDD" id="cd00088">
    <property type="entry name" value="HPT"/>
    <property type="match status" value="1"/>
</dbReference>
<dbReference type="SMART" id="SM00448">
    <property type="entry name" value="REC"/>
    <property type="match status" value="1"/>
</dbReference>
<keyword evidence="22" id="KW-1185">Reference proteome</keyword>
<feature type="domain" description="HPt" evidence="20">
    <location>
        <begin position="557"/>
        <end position="658"/>
    </location>
</feature>
<feature type="coiled-coil region" evidence="16">
    <location>
        <begin position="105"/>
        <end position="132"/>
    </location>
</feature>
<dbReference type="SMART" id="SM00387">
    <property type="entry name" value="HATPase_c"/>
    <property type="match status" value="1"/>
</dbReference>
<evidence type="ECO:0000256" key="4">
    <source>
        <dbReference type="ARBA" id="ARBA00022475"/>
    </source>
</evidence>
<dbReference type="EMBL" id="CP067420">
    <property type="protein sequence ID" value="QQP91364.1"/>
    <property type="molecule type" value="Genomic_DNA"/>
</dbReference>
<evidence type="ECO:0000313" key="22">
    <source>
        <dbReference type="Proteomes" id="UP000595197"/>
    </source>
</evidence>
<dbReference type="InterPro" id="IPR036641">
    <property type="entry name" value="HPT_dom_sf"/>
</dbReference>
<keyword evidence="16" id="KW-0175">Coiled coil</keyword>
<dbReference type="Pfam" id="PF01627">
    <property type="entry name" value="Hpt"/>
    <property type="match status" value="1"/>
</dbReference>
<dbReference type="Gene3D" id="1.10.287.130">
    <property type="match status" value="1"/>
</dbReference>
<evidence type="ECO:0000256" key="16">
    <source>
        <dbReference type="SAM" id="Coils"/>
    </source>
</evidence>
<protein>
    <recommendedName>
        <fullName evidence="3">histidine kinase</fullName>
        <ecNumber evidence="3">2.7.13.3</ecNumber>
    </recommendedName>
</protein>
<dbReference type="SMART" id="SM00073">
    <property type="entry name" value="HPT"/>
    <property type="match status" value="1"/>
</dbReference>
<dbReference type="RefSeq" id="WP_201079197.1">
    <property type="nucleotide sequence ID" value="NZ_CP067420.1"/>
</dbReference>
<name>A0ABX7BAG0_9PROT</name>
<evidence type="ECO:0000256" key="15">
    <source>
        <dbReference type="PROSITE-ProRule" id="PRU00169"/>
    </source>
</evidence>
<dbReference type="PANTHER" id="PTHR43047">
    <property type="entry name" value="TWO-COMPONENT HISTIDINE PROTEIN KINASE"/>
    <property type="match status" value="1"/>
</dbReference>
<dbReference type="Pfam" id="PF02518">
    <property type="entry name" value="HATPase_c"/>
    <property type="match status" value="1"/>
</dbReference>
<dbReference type="InterPro" id="IPR001789">
    <property type="entry name" value="Sig_transdc_resp-reg_receiver"/>
</dbReference>
<evidence type="ECO:0000259" key="19">
    <source>
        <dbReference type="PROSITE" id="PS50110"/>
    </source>
</evidence>
<evidence type="ECO:0000256" key="6">
    <source>
        <dbReference type="ARBA" id="ARBA00022553"/>
    </source>
</evidence>
<keyword evidence="9" id="KW-0418">Kinase</keyword>
<evidence type="ECO:0000256" key="8">
    <source>
        <dbReference type="ARBA" id="ARBA00022692"/>
    </source>
</evidence>
<reference evidence="21" key="1">
    <citation type="submission" date="2021-02" db="EMBL/GenBank/DDBJ databases">
        <title>Skermanella TT6 skin isolate.</title>
        <authorList>
            <person name="Lee K."/>
            <person name="Ganzorig M."/>
        </authorList>
    </citation>
    <scope>NUCLEOTIDE SEQUENCE</scope>
    <source>
        <strain evidence="21">TT6</strain>
    </source>
</reference>
<dbReference type="CDD" id="cd16922">
    <property type="entry name" value="HATPase_EvgS-ArcB-TorS-like"/>
    <property type="match status" value="1"/>
</dbReference>
<dbReference type="SUPFAM" id="SSF47226">
    <property type="entry name" value="Histidine-containing phosphotransfer domain, HPT domain"/>
    <property type="match status" value="1"/>
</dbReference>
<dbReference type="Pfam" id="PF00512">
    <property type="entry name" value="HisKA"/>
    <property type="match status" value="1"/>
</dbReference>
<feature type="modified residue" description="4-aspartylphosphate" evidence="15">
    <location>
        <position position="443"/>
    </location>
</feature>
<keyword evidence="10" id="KW-0547">Nucleotide-binding</keyword>
<feature type="region of interest" description="Disordered" evidence="17">
    <location>
        <begin position="512"/>
        <end position="539"/>
    </location>
</feature>
<keyword evidence="5" id="KW-0997">Cell inner membrane</keyword>
<dbReference type="InterPro" id="IPR005467">
    <property type="entry name" value="His_kinase_dom"/>
</dbReference>
<comment type="catalytic activity">
    <reaction evidence="1">
        <text>ATP + protein L-histidine = ADP + protein N-phospho-L-histidine.</text>
        <dbReference type="EC" id="2.7.13.3"/>
    </reaction>
</comment>
<dbReference type="InterPro" id="IPR011006">
    <property type="entry name" value="CheY-like_superfamily"/>
</dbReference>
<keyword evidence="4" id="KW-1003">Cell membrane</keyword>
<dbReference type="InterPro" id="IPR003661">
    <property type="entry name" value="HisK_dim/P_dom"/>
</dbReference>
<dbReference type="Gene3D" id="3.40.50.2300">
    <property type="match status" value="1"/>
</dbReference>
<dbReference type="CDD" id="cd17546">
    <property type="entry name" value="REC_hyHK_CKI1_RcsC-like"/>
    <property type="match status" value="1"/>
</dbReference>
<dbReference type="InterPro" id="IPR036097">
    <property type="entry name" value="HisK_dim/P_sf"/>
</dbReference>
<dbReference type="SUPFAM" id="SSF55874">
    <property type="entry name" value="ATPase domain of HSP90 chaperone/DNA topoisomerase II/histidine kinase"/>
    <property type="match status" value="1"/>
</dbReference>
<evidence type="ECO:0000256" key="11">
    <source>
        <dbReference type="ARBA" id="ARBA00022989"/>
    </source>
</evidence>
<organism evidence="21 22">
    <name type="scientific">Skermanella cutis</name>
    <dbReference type="NCBI Taxonomy" id="2775420"/>
    <lineage>
        <taxon>Bacteria</taxon>
        <taxon>Pseudomonadati</taxon>
        <taxon>Pseudomonadota</taxon>
        <taxon>Alphaproteobacteria</taxon>
        <taxon>Rhodospirillales</taxon>
        <taxon>Azospirillaceae</taxon>
        <taxon>Skermanella</taxon>
    </lineage>
</organism>
<dbReference type="EC" id="2.7.13.3" evidence="3"/>
<dbReference type="PROSITE" id="PS50109">
    <property type="entry name" value="HIS_KIN"/>
    <property type="match status" value="1"/>
</dbReference>
<dbReference type="PROSITE" id="PS50894">
    <property type="entry name" value="HPT"/>
    <property type="match status" value="1"/>
</dbReference>
<dbReference type="InterPro" id="IPR003594">
    <property type="entry name" value="HATPase_dom"/>
</dbReference>
<feature type="domain" description="Response regulatory" evidence="19">
    <location>
        <begin position="385"/>
        <end position="511"/>
    </location>
</feature>
<feature type="compositionally biased region" description="Basic and acidic residues" evidence="17">
    <location>
        <begin position="528"/>
        <end position="539"/>
    </location>
</feature>
<accession>A0ABX7BAG0</accession>
<evidence type="ECO:0000256" key="10">
    <source>
        <dbReference type="ARBA" id="ARBA00022840"/>
    </source>
</evidence>
<feature type="modified residue" description="Phosphohistidine" evidence="14">
    <location>
        <position position="596"/>
    </location>
</feature>
<dbReference type="Pfam" id="PF00072">
    <property type="entry name" value="Response_reg"/>
    <property type="match status" value="1"/>
</dbReference>
<keyword evidence="12" id="KW-0902">Two-component regulatory system</keyword>
<dbReference type="SUPFAM" id="SSF52172">
    <property type="entry name" value="CheY-like"/>
    <property type="match status" value="1"/>
</dbReference>
<evidence type="ECO:0000256" key="2">
    <source>
        <dbReference type="ARBA" id="ARBA00004429"/>
    </source>
</evidence>
<keyword evidence="6 15" id="KW-0597">Phosphoprotein</keyword>
<evidence type="ECO:0000259" key="20">
    <source>
        <dbReference type="PROSITE" id="PS50894"/>
    </source>
</evidence>
<evidence type="ECO:0000256" key="1">
    <source>
        <dbReference type="ARBA" id="ARBA00000085"/>
    </source>
</evidence>
<dbReference type="InterPro" id="IPR004358">
    <property type="entry name" value="Sig_transdc_His_kin-like_C"/>
</dbReference>
<sequence length="659" mass="71031">MTDHSTGPDSLLGALLRASPSAVVIVERPAESSVSRIIRSNQAAVSLPTAIMAALLDRCDEASLTGTAVAVDLPHQDEAGERWLRLTASREGAVVVGSAADITELRRTRQDLDDLKAAFDGAKREAERQREAAHAAGEAKTRFLATMSHELRTPMNAILGFADLLKVCTIEPQQVSYVEIIRRSGQDLLRVLNDILDFSKIEAGFLTLERRPFSPASIARDVVMLFAATARDKETSLFVTTDSDVPDWIEGDVTRLRQVLSNLIGNACKFTEDGRIDVRVSVGPAGMVEFAVIDTGIGMTPEQVRQLFRPFVQADVTTTRRFGGTGLGLAISKRLVEAMGGTVRVTSMPGEGSAFLVRIPAHVCAPPAYADDDGLEEATAPDFRRVLLAEDNAINRMLVERILEQDGHEIVSVPDGRLAVLEIAESGLRAADNPSGYDLVLMDMHMPEMDGPTATRTIRELAGPASSIPIVGLSADAMTDQMDRHMSAGLDAYLTRPIDHGKLRAIVARTRPSVPGGPVKMPEPAVELEPRREEPEPQHDRDLIDEAQIEEIRAGVGDEMLAELLSAFCDDVGKEFDRVRNASAAEDWAALAVSAHTLKGVASNLGAARIAGLAKSLELAAKDAANLNTVAPILELDSDLFGNLATAVDRTVRELSRRT</sequence>